<accession>A0A2A4X3W8</accession>
<feature type="binding site" evidence="7">
    <location>
        <begin position="230"/>
        <end position="234"/>
    </location>
    <ligand>
        <name>GTP</name>
        <dbReference type="ChEBI" id="CHEBI:37565"/>
    </ligand>
</feature>
<comment type="subcellular location">
    <subcellularLocation>
        <location evidence="6">Cytoplasm</location>
    </subcellularLocation>
    <text evidence="6">May associate with membranes.</text>
</comment>
<feature type="domain" description="Hflx-type G" evidence="9">
    <location>
        <begin position="199"/>
        <end position="366"/>
    </location>
</feature>
<feature type="binding site" evidence="7">
    <location>
        <begin position="252"/>
        <end position="255"/>
    </location>
    <ligand>
        <name>GTP</name>
        <dbReference type="ChEBI" id="CHEBI:37565"/>
    </ligand>
</feature>
<dbReference type="SUPFAM" id="SSF54980">
    <property type="entry name" value="EF-G C-terminal domain-like"/>
    <property type="match status" value="1"/>
</dbReference>
<comment type="function">
    <text evidence="6">GTPase that associates with the 50S ribosomal subunit and may have a role during protein synthesis or ribosome biogenesis.</text>
</comment>
<dbReference type="GO" id="GO:0005525">
    <property type="term" value="F:GTP binding"/>
    <property type="evidence" value="ECO:0007669"/>
    <property type="project" value="UniProtKB-UniRule"/>
</dbReference>
<evidence type="ECO:0000256" key="4">
    <source>
        <dbReference type="ARBA" id="ARBA00022842"/>
    </source>
</evidence>
<keyword evidence="1 6" id="KW-0963">Cytoplasm</keyword>
<dbReference type="AlphaFoldDB" id="A0A2A4X3W8"/>
<dbReference type="Pfam" id="PF13167">
    <property type="entry name" value="GTP-bdg_N"/>
    <property type="match status" value="1"/>
</dbReference>
<dbReference type="CDD" id="cd01878">
    <property type="entry name" value="HflX"/>
    <property type="match status" value="1"/>
</dbReference>
<feature type="binding site" evidence="7">
    <location>
        <begin position="205"/>
        <end position="212"/>
    </location>
    <ligand>
        <name>GTP</name>
        <dbReference type="ChEBI" id="CHEBI:37565"/>
    </ligand>
</feature>
<dbReference type="GO" id="GO:0043022">
    <property type="term" value="F:ribosome binding"/>
    <property type="evidence" value="ECO:0007669"/>
    <property type="project" value="TreeGrafter"/>
</dbReference>
<comment type="cofactor">
    <cofactor evidence="8">
        <name>Mg(2+)</name>
        <dbReference type="ChEBI" id="CHEBI:18420"/>
    </cofactor>
</comment>
<dbReference type="InterPro" id="IPR035647">
    <property type="entry name" value="EFG_III/V"/>
</dbReference>
<evidence type="ECO:0000256" key="2">
    <source>
        <dbReference type="ARBA" id="ARBA00022723"/>
    </source>
</evidence>
<reference evidence="11" key="1">
    <citation type="submission" date="2017-08" db="EMBL/GenBank/DDBJ databases">
        <title>A dynamic microbial community with high functional redundancy inhabits the cold, oxic subseafloor aquifer.</title>
        <authorList>
            <person name="Tully B.J."/>
            <person name="Wheat C.G."/>
            <person name="Glazer B.T."/>
            <person name="Huber J.A."/>
        </authorList>
    </citation>
    <scope>NUCLEOTIDE SEQUENCE [LARGE SCALE GENOMIC DNA]</scope>
</reference>
<keyword evidence="5 6" id="KW-0342">GTP-binding</keyword>
<dbReference type="Gene3D" id="6.10.250.2860">
    <property type="match status" value="1"/>
</dbReference>
<evidence type="ECO:0000313" key="11">
    <source>
        <dbReference type="Proteomes" id="UP000218767"/>
    </source>
</evidence>
<dbReference type="Pfam" id="PF19275">
    <property type="entry name" value="HflX_C"/>
    <property type="match status" value="1"/>
</dbReference>
<dbReference type="Pfam" id="PF01926">
    <property type="entry name" value="MMR_HSR1"/>
    <property type="match status" value="1"/>
</dbReference>
<evidence type="ECO:0000256" key="3">
    <source>
        <dbReference type="ARBA" id="ARBA00022741"/>
    </source>
</evidence>
<dbReference type="Gene3D" id="3.40.50.11060">
    <property type="entry name" value="GTPase HflX, N-terminal domain"/>
    <property type="match status" value="1"/>
</dbReference>
<dbReference type="InterPro" id="IPR045498">
    <property type="entry name" value="HflX_C"/>
</dbReference>
<organism evidence="10 11">
    <name type="scientific">SAR86 cluster bacterium</name>
    <dbReference type="NCBI Taxonomy" id="2030880"/>
    <lineage>
        <taxon>Bacteria</taxon>
        <taxon>Pseudomonadati</taxon>
        <taxon>Pseudomonadota</taxon>
        <taxon>Gammaproteobacteria</taxon>
        <taxon>SAR86 cluster</taxon>
    </lineage>
</organism>
<comment type="similarity">
    <text evidence="6">Belongs to the TRAFAC class OBG-HflX-like GTPase superfamily. HflX GTPase family.</text>
</comment>
<feature type="binding site" evidence="7">
    <location>
        <begin position="344"/>
        <end position="346"/>
    </location>
    <ligand>
        <name>GTP</name>
        <dbReference type="ChEBI" id="CHEBI:37565"/>
    </ligand>
</feature>
<dbReference type="PROSITE" id="PS51705">
    <property type="entry name" value="G_HFLX"/>
    <property type="match status" value="1"/>
</dbReference>
<feature type="binding site" evidence="7">
    <location>
        <begin position="318"/>
        <end position="321"/>
    </location>
    <ligand>
        <name>GTP</name>
        <dbReference type="ChEBI" id="CHEBI:37565"/>
    </ligand>
</feature>
<dbReference type="PRINTS" id="PR00326">
    <property type="entry name" value="GTP1OBG"/>
</dbReference>
<evidence type="ECO:0000256" key="1">
    <source>
        <dbReference type="ARBA" id="ARBA00022490"/>
    </source>
</evidence>
<dbReference type="GO" id="GO:0003924">
    <property type="term" value="F:GTPase activity"/>
    <property type="evidence" value="ECO:0007669"/>
    <property type="project" value="UniProtKB-UniRule"/>
</dbReference>
<feature type="binding site" evidence="8">
    <location>
        <position position="212"/>
    </location>
    <ligand>
        <name>Mg(2+)</name>
        <dbReference type="ChEBI" id="CHEBI:18420"/>
    </ligand>
</feature>
<evidence type="ECO:0000256" key="5">
    <source>
        <dbReference type="ARBA" id="ARBA00023134"/>
    </source>
</evidence>
<dbReference type="Proteomes" id="UP000218767">
    <property type="component" value="Unassembled WGS sequence"/>
</dbReference>
<dbReference type="HAMAP" id="MF_00900">
    <property type="entry name" value="GTPase_HflX"/>
    <property type="match status" value="1"/>
</dbReference>
<dbReference type="FunFam" id="3.40.50.11060:FF:000001">
    <property type="entry name" value="GTPase HflX"/>
    <property type="match status" value="1"/>
</dbReference>
<evidence type="ECO:0000313" key="10">
    <source>
        <dbReference type="EMBL" id="PCI76981.1"/>
    </source>
</evidence>
<dbReference type="InterPro" id="IPR025121">
    <property type="entry name" value="GTPase_HflX_N"/>
</dbReference>
<dbReference type="SUPFAM" id="SSF52540">
    <property type="entry name" value="P-loop containing nucleoside triphosphate hydrolases"/>
    <property type="match status" value="1"/>
</dbReference>
<evidence type="ECO:0000256" key="8">
    <source>
        <dbReference type="PIRSR" id="PIRSR006809-2"/>
    </source>
</evidence>
<gene>
    <name evidence="6" type="primary">hflX</name>
    <name evidence="10" type="ORF">COB20_09220</name>
</gene>
<dbReference type="PIRSF" id="PIRSF006809">
    <property type="entry name" value="GTP-binding_hflX_prd"/>
    <property type="match status" value="1"/>
</dbReference>
<dbReference type="GO" id="GO:0005737">
    <property type="term" value="C:cytoplasm"/>
    <property type="evidence" value="ECO:0007669"/>
    <property type="project" value="UniProtKB-SubCell"/>
</dbReference>
<name>A0A2A4X3W8_9GAMM</name>
<dbReference type="EMBL" id="NVUL01000050">
    <property type="protein sequence ID" value="PCI76981.1"/>
    <property type="molecule type" value="Genomic_DNA"/>
</dbReference>
<feature type="binding site" evidence="8">
    <location>
        <position position="232"/>
    </location>
    <ligand>
        <name>Mg(2+)</name>
        <dbReference type="ChEBI" id="CHEBI:18420"/>
    </ligand>
</feature>
<dbReference type="InterPro" id="IPR030394">
    <property type="entry name" value="G_HFLX_dom"/>
</dbReference>
<evidence type="ECO:0000256" key="6">
    <source>
        <dbReference type="HAMAP-Rule" id="MF_00900"/>
    </source>
</evidence>
<dbReference type="InterPro" id="IPR032305">
    <property type="entry name" value="GTP-bd_M"/>
</dbReference>
<dbReference type="GO" id="GO:0046872">
    <property type="term" value="F:metal ion binding"/>
    <property type="evidence" value="ECO:0007669"/>
    <property type="project" value="UniProtKB-KW"/>
</dbReference>
<dbReference type="FunFam" id="3.40.50.300:FF:000173">
    <property type="entry name" value="GTPase HflX"/>
    <property type="match status" value="1"/>
</dbReference>
<keyword evidence="4 8" id="KW-0460">Magnesium</keyword>
<sequence>MFFDRPDSGEVSILVHLIIDSEREREDPAEFEELAISAGAQPVDFITGSRKTPSPNLFIGSGKLEEIQAAVHAHKAGLVLFNHALSPSQERNLEAELKCRVLDRTGLILDIFAQRARSHEGKLQVELAQLQHLSTRLKRGWTHLDRQKGGIGMRGAGEKQLELDQRMIGQRIKAINKGLEKVRGQRDQGRRSRRRAEVATLSLVGYTNAGKSSLFNKMTHAQAYAADQLFATLDSTLRRITLKNYGPVIVADTVGFISHLPHQLVEAFRATLEETAQADLLIHVVDAANEFHPDHIIEVDKVLAEIGAKSVPQLLVFNKIDLLSGVEPHIQRDEKGKTIKVWVSAKTGAGMELLQGAMSELLAGNMAVETLRVSPSETKLRSQLYDSGFVEEEHIDEEGFYELQVKLPRKDLDRLLKQSGTEVISHTIAVQEQINLVVEDKATVA</sequence>
<dbReference type="Gene3D" id="3.40.50.300">
    <property type="entry name" value="P-loop containing nucleotide triphosphate hydrolases"/>
    <property type="match status" value="1"/>
</dbReference>
<dbReference type="PANTHER" id="PTHR10229:SF0">
    <property type="entry name" value="GTP-BINDING PROTEIN 6-RELATED"/>
    <property type="match status" value="1"/>
</dbReference>
<dbReference type="InterPro" id="IPR027417">
    <property type="entry name" value="P-loop_NTPase"/>
</dbReference>
<dbReference type="InterPro" id="IPR042108">
    <property type="entry name" value="GTPase_HflX_N_sf"/>
</dbReference>
<comment type="caution">
    <text evidence="10">The sequence shown here is derived from an EMBL/GenBank/DDBJ whole genome shotgun (WGS) entry which is preliminary data.</text>
</comment>
<proteinExistence type="inferred from homology"/>
<evidence type="ECO:0000259" key="9">
    <source>
        <dbReference type="PROSITE" id="PS51705"/>
    </source>
</evidence>
<dbReference type="GO" id="GO:0097216">
    <property type="term" value="F:guanosine tetraphosphate binding"/>
    <property type="evidence" value="ECO:0007669"/>
    <property type="project" value="UniProtKB-ARBA"/>
</dbReference>
<dbReference type="Pfam" id="PF16360">
    <property type="entry name" value="GTP-bdg_M"/>
    <property type="match status" value="1"/>
</dbReference>
<dbReference type="PANTHER" id="PTHR10229">
    <property type="entry name" value="GTP-BINDING PROTEIN HFLX"/>
    <property type="match status" value="1"/>
</dbReference>
<dbReference type="NCBIfam" id="TIGR03156">
    <property type="entry name" value="GTP_HflX"/>
    <property type="match status" value="1"/>
</dbReference>
<dbReference type="InterPro" id="IPR016496">
    <property type="entry name" value="GTPase_HflX"/>
</dbReference>
<keyword evidence="2 8" id="KW-0479">Metal-binding</keyword>
<evidence type="ECO:0000256" key="7">
    <source>
        <dbReference type="PIRSR" id="PIRSR006809-1"/>
    </source>
</evidence>
<dbReference type="NCBIfam" id="NF008280">
    <property type="entry name" value="PRK11058.1"/>
    <property type="match status" value="1"/>
</dbReference>
<keyword evidence="3 6" id="KW-0547">Nucleotide-binding</keyword>
<comment type="subunit">
    <text evidence="6">Monomer. Associates with the 50S ribosomal subunit.</text>
</comment>
<dbReference type="InterPro" id="IPR006073">
    <property type="entry name" value="GTP-bd"/>
</dbReference>
<protein>
    <recommendedName>
        <fullName evidence="6">GTPase HflX</fullName>
    </recommendedName>
    <alternativeName>
        <fullName evidence="6">GTP-binding protein HflX</fullName>
    </alternativeName>
</protein>